<name>A0A2N3YJX3_9MICO</name>
<proteinExistence type="predicted"/>
<keyword evidence="2" id="KW-1185">Reference proteome</keyword>
<evidence type="ECO:0000313" key="1">
    <source>
        <dbReference type="EMBL" id="PKW27099.1"/>
    </source>
</evidence>
<dbReference type="RefSeq" id="WP_101395573.1">
    <property type="nucleotide sequence ID" value="NZ_PJNE01000001.1"/>
</dbReference>
<protein>
    <submittedName>
        <fullName evidence="1">Uncharacterized protein</fullName>
    </submittedName>
</protein>
<accession>A0A2N3YJX3</accession>
<dbReference type="EMBL" id="PJNE01000001">
    <property type="protein sequence ID" value="PKW27099.1"/>
    <property type="molecule type" value="Genomic_DNA"/>
</dbReference>
<sequence>MPTTTPLLRALVDDAAVFPPGNSPLAGAVTAHARHRAAPYAGAVGPLLVPAASADDLLRVLDEGRWARDEALAVAVVARPGVDVRILRGALDRLVADPRVHVAGAELGWYPGWYDDLAGDLPLAVELPRGPGADHAFAQVRAAHREGRPVVLKFRTGPTPTWPWPDEDELASFLRRVAVEVPFKLTGGLHHAVRGSHPVAGVAQENHGVLNVLVATAAALDAGSPEEVRGLLAVRDGGALAELVGAWTPDTTARVRAAFTAYGCCTVTDPLGELAALGLPAQEH</sequence>
<comment type="caution">
    <text evidence="1">The sequence shown here is derived from an EMBL/GenBank/DDBJ whole genome shotgun (WGS) entry which is preliminary data.</text>
</comment>
<dbReference type="Proteomes" id="UP000233781">
    <property type="component" value="Unassembled WGS sequence"/>
</dbReference>
<gene>
    <name evidence="1" type="ORF">ATL31_1934</name>
</gene>
<organism evidence="1 2">
    <name type="scientific">Phycicoccus duodecadis</name>
    <dbReference type="NCBI Taxonomy" id="173053"/>
    <lineage>
        <taxon>Bacteria</taxon>
        <taxon>Bacillati</taxon>
        <taxon>Actinomycetota</taxon>
        <taxon>Actinomycetes</taxon>
        <taxon>Micrococcales</taxon>
        <taxon>Intrasporangiaceae</taxon>
        <taxon>Phycicoccus</taxon>
    </lineage>
</organism>
<dbReference type="OrthoDB" id="9778153at2"/>
<evidence type="ECO:0000313" key="2">
    <source>
        <dbReference type="Proteomes" id="UP000233781"/>
    </source>
</evidence>
<reference evidence="1 2" key="1">
    <citation type="submission" date="2017-12" db="EMBL/GenBank/DDBJ databases">
        <title>Sequencing the genomes of 1000 Actinobacteria strains.</title>
        <authorList>
            <person name="Klenk H.-P."/>
        </authorList>
    </citation>
    <scope>NUCLEOTIDE SEQUENCE [LARGE SCALE GENOMIC DNA]</scope>
    <source>
        <strain evidence="1 2">DSM 12806</strain>
    </source>
</reference>
<dbReference type="AlphaFoldDB" id="A0A2N3YJX3"/>